<dbReference type="EMBL" id="VLLL01000005">
    <property type="protein sequence ID" value="TWJ16027.1"/>
    <property type="molecule type" value="Genomic_DNA"/>
</dbReference>
<evidence type="ECO:0000313" key="2">
    <source>
        <dbReference type="EMBL" id="TWJ16027.1"/>
    </source>
</evidence>
<reference evidence="2 3" key="1">
    <citation type="journal article" date="2013" name="Stand. Genomic Sci.">
        <title>Genomic Encyclopedia of Type Strains, Phase I: The one thousand microbial genomes (KMG-I) project.</title>
        <authorList>
            <person name="Kyrpides N.C."/>
            <person name="Woyke T."/>
            <person name="Eisen J.A."/>
            <person name="Garrity G."/>
            <person name="Lilburn T.G."/>
            <person name="Beck B.J."/>
            <person name="Whitman W.B."/>
            <person name="Hugenholtz P."/>
            <person name="Klenk H.P."/>
        </authorList>
    </citation>
    <scope>NUCLEOTIDE SEQUENCE [LARGE SCALE GENOMIC DNA]</scope>
    <source>
        <strain evidence="2 3">DSM 45044</strain>
    </source>
</reference>
<evidence type="ECO:0008006" key="4">
    <source>
        <dbReference type="Google" id="ProtNLM"/>
    </source>
</evidence>
<gene>
    <name evidence="2" type="ORF">LX16_1747</name>
</gene>
<keyword evidence="3" id="KW-1185">Reference proteome</keyword>
<sequence>MTRRLPLITTIVVWTAVLTAGLVATQLALSDRLPATLATHWGPGGDPDRTAGATTILVAFTAVAWLGAALGVVAAARGALAPRLNRGFLLGGLFGLGGMLAGVHIQILLANLDVGDWRQADLGVEAVVLMLLPAAAGGLLGVLVAGRADEVREPQAAPGRIDVAPGQRLMWATRVHATWMTVMSVVIACLAALTLALYIAGLGDVPWPVPATLLLVALAGVPLTSVTVSAGQRGVTLRFGPFGWPVWRIRLADIEEAAEVERHALEVGGWGFRSTPRATAVMLRSGTCLRLTRRGRKDVYVSVPDADTAAGVINGLLHADRATAG</sequence>
<dbReference type="Proteomes" id="UP000321617">
    <property type="component" value="Unassembled WGS sequence"/>
</dbReference>
<dbReference type="RefSeq" id="WP_147135719.1">
    <property type="nucleotide sequence ID" value="NZ_BAABIJ010000001.1"/>
</dbReference>
<keyword evidence="1" id="KW-0812">Transmembrane</keyword>
<feature type="transmembrane region" description="Helical" evidence="1">
    <location>
        <begin position="54"/>
        <end position="76"/>
    </location>
</feature>
<feature type="transmembrane region" description="Helical" evidence="1">
    <location>
        <begin position="122"/>
        <end position="145"/>
    </location>
</feature>
<feature type="transmembrane region" description="Helical" evidence="1">
    <location>
        <begin position="88"/>
        <end position="110"/>
    </location>
</feature>
<dbReference type="OrthoDB" id="4303577at2"/>
<feature type="transmembrane region" description="Helical" evidence="1">
    <location>
        <begin position="207"/>
        <end position="228"/>
    </location>
</feature>
<name>A0A562VDY7_9ACTN</name>
<organism evidence="2 3">
    <name type="scientific">Stackebrandtia albiflava</name>
    <dbReference type="NCBI Taxonomy" id="406432"/>
    <lineage>
        <taxon>Bacteria</taxon>
        <taxon>Bacillati</taxon>
        <taxon>Actinomycetota</taxon>
        <taxon>Actinomycetes</taxon>
        <taxon>Glycomycetales</taxon>
        <taxon>Glycomycetaceae</taxon>
        <taxon>Stackebrandtia</taxon>
    </lineage>
</organism>
<comment type="caution">
    <text evidence="2">The sequence shown here is derived from an EMBL/GenBank/DDBJ whole genome shotgun (WGS) entry which is preliminary data.</text>
</comment>
<proteinExistence type="predicted"/>
<evidence type="ECO:0000313" key="3">
    <source>
        <dbReference type="Proteomes" id="UP000321617"/>
    </source>
</evidence>
<evidence type="ECO:0000256" key="1">
    <source>
        <dbReference type="SAM" id="Phobius"/>
    </source>
</evidence>
<dbReference type="AlphaFoldDB" id="A0A562VDY7"/>
<accession>A0A562VDY7</accession>
<keyword evidence="1" id="KW-1133">Transmembrane helix</keyword>
<feature type="transmembrane region" description="Helical" evidence="1">
    <location>
        <begin position="177"/>
        <end position="201"/>
    </location>
</feature>
<keyword evidence="1" id="KW-0472">Membrane</keyword>
<protein>
    <recommendedName>
        <fullName evidence="4">DUF1648 domain-containing protein</fullName>
    </recommendedName>
</protein>